<feature type="compositionally biased region" description="Basic and acidic residues" evidence="1">
    <location>
        <begin position="12"/>
        <end position="22"/>
    </location>
</feature>
<dbReference type="Proteomes" id="UP000189370">
    <property type="component" value="Unassembled WGS sequence"/>
</dbReference>
<comment type="caution">
    <text evidence="2">The sequence shown here is derived from an EMBL/GenBank/DDBJ whole genome shotgun (WGS) entry which is preliminary data.</text>
</comment>
<dbReference type="RefSeq" id="WP_076148861.1">
    <property type="nucleotide sequence ID" value="NZ_LWLN01000003.1"/>
</dbReference>
<organism evidence="2 3">
    <name type="scientific">Natrinema saccharevitans</name>
    <dbReference type="NCBI Taxonomy" id="301967"/>
    <lineage>
        <taxon>Archaea</taxon>
        <taxon>Methanobacteriati</taxon>
        <taxon>Methanobacteriota</taxon>
        <taxon>Stenosarchaea group</taxon>
        <taxon>Halobacteria</taxon>
        <taxon>Halobacteriales</taxon>
        <taxon>Natrialbaceae</taxon>
        <taxon>Natrinema</taxon>
    </lineage>
</organism>
<dbReference type="OrthoDB" id="204094at2157"/>
<protein>
    <submittedName>
        <fullName evidence="2">Uncharacterized protein</fullName>
    </submittedName>
</protein>
<dbReference type="AlphaFoldDB" id="A0A1S8AR68"/>
<dbReference type="EMBL" id="LWLN01000003">
    <property type="protein sequence ID" value="OLZ39127.1"/>
    <property type="molecule type" value="Genomic_DNA"/>
</dbReference>
<evidence type="ECO:0000313" key="2">
    <source>
        <dbReference type="EMBL" id="OLZ39127.1"/>
    </source>
</evidence>
<proteinExistence type="predicted"/>
<sequence length="61" mass="7117">MPELQRNRLKSSRNDSETEKRISNQRQPRVVGTTDEINVDLEAVAGYDRDYDPLVEEAVRR</sequence>
<reference evidence="3" key="1">
    <citation type="submission" date="2016-04" db="EMBL/GenBank/DDBJ databases">
        <authorList>
            <person name="Chen S.-C."/>
            <person name="Lai M.-C."/>
        </authorList>
    </citation>
    <scope>NUCLEOTIDE SEQUENCE [LARGE SCALE GENOMIC DNA]</scope>
    <source>
        <strain evidence="3">AB14</strain>
    </source>
</reference>
<feature type="region of interest" description="Disordered" evidence="1">
    <location>
        <begin position="1"/>
        <end position="33"/>
    </location>
</feature>
<keyword evidence="3" id="KW-1185">Reference proteome</keyword>
<accession>A0A1S8AR68</accession>
<dbReference type="STRING" id="301967.A6E15_19380"/>
<gene>
    <name evidence="2" type="ORF">A6E15_19380</name>
</gene>
<name>A0A1S8AR68_9EURY</name>
<evidence type="ECO:0000313" key="3">
    <source>
        <dbReference type="Proteomes" id="UP000189370"/>
    </source>
</evidence>
<evidence type="ECO:0000256" key="1">
    <source>
        <dbReference type="SAM" id="MobiDB-lite"/>
    </source>
</evidence>